<dbReference type="Pfam" id="PF07987">
    <property type="entry name" value="DUF1775"/>
    <property type="match status" value="1"/>
</dbReference>
<proteinExistence type="predicted"/>
<sequence>MLRNRRTAVVAVGAAIFGALAFASPAAADVTATPSEAIRGDGTKVTFRLTEDRPGAYTTKVQLLAPETNVVAEIYPMSQNDWAPATTMRKANQAVDGLHGMPVSEVTATITWTRVSGAPKAGQAPELTVSMGPMPTQGDEVVFTLVQTYSDGTVVRWADPAGGAHPAVVVRLTGAPVAGGGNHHGGGTEQQAIQPAATASDDGGGAYGILAAGLLAGLGLGVAGGWLILRSRRGGTDALTAPLEPEREKATADA</sequence>
<keyword evidence="5" id="KW-1185">Reference proteome</keyword>
<feature type="chain" id="PRO_5028898586" description="YncI copper-binding domain-containing protein" evidence="2">
    <location>
        <begin position="29"/>
        <end position="254"/>
    </location>
</feature>
<keyword evidence="2" id="KW-0732">Signal</keyword>
<accession>A0A6V8KUH2</accession>
<dbReference type="InterPro" id="IPR038507">
    <property type="entry name" value="YcnI-like_sf"/>
</dbReference>
<name>A0A6V8KUH2_9ACTN</name>
<reference evidence="4 5" key="2">
    <citation type="submission" date="2020-03" db="EMBL/GenBank/DDBJ databases">
        <authorList>
            <person name="Ichikawa N."/>
            <person name="Kimura A."/>
            <person name="Kitahashi Y."/>
            <person name="Uohara A."/>
        </authorList>
    </citation>
    <scope>NUCLEOTIDE SEQUENCE [LARGE SCALE GENOMIC DNA]</scope>
    <source>
        <strain evidence="4 5">NBRC 108638</strain>
    </source>
</reference>
<dbReference type="RefSeq" id="WP_173076194.1">
    <property type="nucleotide sequence ID" value="NZ_BAABJB010000045.1"/>
</dbReference>
<evidence type="ECO:0000256" key="1">
    <source>
        <dbReference type="SAM" id="Phobius"/>
    </source>
</evidence>
<dbReference type="Gene3D" id="2.60.40.2230">
    <property type="entry name" value="Uncharacterised protein YcnI-like PF07987, DUF1775"/>
    <property type="match status" value="1"/>
</dbReference>
<comment type="caution">
    <text evidence="4">The sequence shown here is derived from an EMBL/GenBank/DDBJ whole genome shotgun (WGS) entry which is preliminary data.</text>
</comment>
<feature type="transmembrane region" description="Helical" evidence="1">
    <location>
        <begin position="206"/>
        <end position="229"/>
    </location>
</feature>
<dbReference type="AlphaFoldDB" id="A0A6V8KUH2"/>
<dbReference type="EMBL" id="BLPG01000001">
    <property type="protein sequence ID" value="GFJ88723.1"/>
    <property type="molecule type" value="Genomic_DNA"/>
</dbReference>
<organism evidence="4 5">
    <name type="scientific">Phytohabitans rumicis</name>
    <dbReference type="NCBI Taxonomy" id="1076125"/>
    <lineage>
        <taxon>Bacteria</taxon>
        <taxon>Bacillati</taxon>
        <taxon>Actinomycetota</taxon>
        <taxon>Actinomycetes</taxon>
        <taxon>Micromonosporales</taxon>
        <taxon>Micromonosporaceae</taxon>
    </lineage>
</organism>
<keyword evidence="1" id="KW-0812">Transmembrane</keyword>
<evidence type="ECO:0000256" key="2">
    <source>
        <dbReference type="SAM" id="SignalP"/>
    </source>
</evidence>
<evidence type="ECO:0000313" key="4">
    <source>
        <dbReference type="EMBL" id="GFJ88723.1"/>
    </source>
</evidence>
<dbReference type="Proteomes" id="UP000482960">
    <property type="component" value="Unassembled WGS sequence"/>
</dbReference>
<gene>
    <name evidence="4" type="ORF">Prum_023650</name>
</gene>
<evidence type="ECO:0000259" key="3">
    <source>
        <dbReference type="Pfam" id="PF07987"/>
    </source>
</evidence>
<evidence type="ECO:0000313" key="5">
    <source>
        <dbReference type="Proteomes" id="UP000482960"/>
    </source>
</evidence>
<dbReference type="InterPro" id="IPR012533">
    <property type="entry name" value="YcnI-copper_dom"/>
</dbReference>
<keyword evidence="1" id="KW-0472">Membrane</keyword>
<protein>
    <recommendedName>
        <fullName evidence="3">YncI copper-binding domain-containing protein</fullName>
    </recommendedName>
</protein>
<feature type="signal peptide" evidence="2">
    <location>
        <begin position="1"/>
        <end position="28"/>
    </location>
</feature>
<keyword evidence="1" id="KW-1133">Transmembrane helix</keyword>
<reference evidence="4 5" key="1">
    <citation type="submission" date="2020-03" db="EMBL/GenBank/DDBJ databases">
        <title>Whole genome shotgun sequence of Phytohabitans rumicis NBRC 108638.</title>
        <authorList>
            <person name="Komaki H."/>
            <person name="Tamura T."/>
        </authorList>
    </citation>
    <scope>NUCLEOTIDE SEQUENCE [LARGE SCALE GENOMIC DNA]</scope>
    <source>
        <strain evidence="4 5">NBRC 108638</strain>
    </source>
</reference>
<feature type="domain" description="YncI copper-binding" evidence="3">
    <location>
        <begin position="30"/>
        <end position="170"/>
    </location>
</feature>